<evidence type="ECO:0000313" key="1">
    <source>
        <dbReference type="EMBL" id="RYR35872.1"/>
    </source>
</evidence>
<keyword evidence="2" id="KW-1185">Reference proteome</keyword>
<dbReference type="AlphaFoldDB" id="A0A445BB17"/>
<proteinExistence type="predicted"/>
<sequence>MPIAFAIVEGKTSDASAVARNNGALSPPRAFYMFCIKHIKSNFLRKFKAPYLQKLIINIGN</sequence>
<name>A0A445BB17_ARAHY</name>
<dbReference type="EMBL" id="SDMP01000010">
    <property type="protein sequence ID" value="RYR35872.1"/>
    <property type="molecule type" value="Genomic_DNA"/>
</dbReference>
<evidence type="ECO:0000313" key="2">
    <source>
        <dbReference type="Proteomes" id="UP000289738"/>
    </source>
</evidence>
<gene>
    <name evidence="1" type="ORF">Ahy_A10g050974</name>
</gene>
<organism evidence="1 2">
    <name type="scientific">Arachis hypogaea</name>
    <name type="common">Peanut</name>
    <dbReference type="NCBI Taxonomy" id="3818"/>
    <lineage>
        <taxon>Eukaryota</taxon>
        <taxon>Viridiplantae</taxon>
        <taxon>Streptophyta</taxon>
        <taxon>Embryophyta</taxon>
        <taxon>Tracheophyta</taxon>
        <taxon>Spermatophyta</taxon>
        <taxon>Magnoliopsida</taxon>
        <taxon>eudicotyledons</taxon>
        <taxon>Gunneridae</taxon>
        <taxon>Pentapetalae</taxon>
        <taxon>rosids</taxon>
        <taxon>fabids</taxon>
        <taxon>Fabales</taxon>
        <taxon>Fabaceae</taxon>
        <taxon>Papilionoideae</taxon>
        <taxon>50 kb inversion clade</taxon>
        <taxon>dalbergioids sensu lato</taxon>
        <taxon>Dalbergieae</taxon>
        <taxon>Pterocarpus clade</taxon>
        <taxon>Arachis</taxon>
    </lineage>
</organism>
<protein>
    <submittedName>
        <fullName evidence="1">Uncharacterized protein</fullName>
    </submittedName>
</protein>
<dbReference type="Proteomes" id="UP000289738">
    <property type="component" value="Chromosome A10"/>
</dbReference>
<comment type="caution">
    <text evidence="1">The sequence shown here is derived from an EMBL/GenBank/DDBJ whole genome shotgun (WGS) entry which is preliminary data.</text>
</comment>
<reference evidence="1 2" key="1">
    <citation type="submission" date="2019-01" db="EMBL/GenBank/DDBJ databases">
        <title>Sequencing of cultivated peanut Arachis hypogaea provides insights into genome evolution and oil improvement.</title>
        <authorList>
            <person name="Chen X."/>
        </authorList>
    </citation>
    <scope>NUCLEOTIDE SEQUENCE [LARGE SCALE GENOMIC DNA]</scope>
    <source>
        <strain evidence="2">cv. Fuhuasheng</strain>
        <tissue evidence="1">Leaves</tissue>
    </source>
</reference>
<accession>A0A445BB17</accession>